<feature type="domain" description="Surface antigen GAG-binding" evidence="1">
    <location>
        <begin position="1"/>
        <end position="31"/>
    </location>
</feature>
<keyword evidence="2" id="KW-0675">Receptor</keyword>
<dbReference type="Pfam" id="PF16828">
    <property type="entry name" value="GAGBD"/>
    <property type="match status" value="1"/>
</dbReference>
<organism evidence="2">
    <name type="scientific">human gut metagenome</name>
    <dbReference type="NCBI Taxonomy" id="408170"/>
    <lineage>
        <taxon>unclassified sequences</taxon>
        <taxon>metagenomes</taxon>
        <taxon>organismal metagenomes</taxon>
    </lineage>
</organism>
<proteinExistence type="predicted"/>
<dbReference type="InterPro" id="IPR038349">
    <property type="entry name" value="GAG_BD_sf"/>
</dbReference>
<sequence>LEKAIKDLMEQPEIPSNPEYGIQKSIWESLFDFHLASNS</sequence>
<dbReference type="AlphaFoldDB" id="W1XB93"/>
<reference evidence="2" key="1">
    <citation type="submission" date="2013-12" db="EMBL/GenBank/DDBJ databases">
        <title>A Varibaculum cambriense genome reconstructed from a premature infant gut community with otherwise low bacterial novelty that shifts toward anaerobic metabolism during the third week of life.</title>
        <authorList>
            <person name="Brown C.T."/>
            <person name="Sharon I."/>
            <person name="Thomas B.C."/>
            <person name="Castelle C.J."/>
            <person name="Morowitz M.J."/>
            <person name="Banfield J.F."/>
        </authorList>
    </citation>
    <scope>NUCLEOTIDE SEQUENCE</scope>
</reference>
<protein>
    <submittedName>
        <fullName evidence="2">IgA FC receptor</fullName>
    </submittedName>
</protein>
<accession>W1XB93</accession>
<name>W1XB93_9ZZZZ</name>
<dbReference type="EMBL" id="AZMM01017253">
    <property type="protein sequence ID" value="ETJ26750.1"/>
    <property type="molecule type" value="Genomic_DNA"/>
</dbReference>
<gene>
    <name evidence="2" type="ORF">Q604_UNBC17253G0002</name>
</gene>
<feature type="non-terminal residue" evidence="2">
    <location>
        <position position="1"/>
    </location>
</feature>
<dbReference type="InterPro" id="IPR031792">
    <property type="entry name" value="GAG_BD"/>
</dbReference>
<comment type="caution">
    <text evidence="2">The sequence shown here is derived from an EMBL/GenBank/DDBJ whole genome shotgun (WGS) entry which is preliminary data.</text>
</comment>
<evidence type="ECO:0000313" key="2">
    <source>
        <dbReference type="EMBL" id="ETJ26750.1"/>
    </source>
</evidence>
<evidence type="ECO:0000259" key="1">
    <source>
        <dbReference type="Pfam" id="PF16828"/>
    </source>
</evidence>
<dbReference type="Gene3D" id="1.20.140.130">
    <property type="match status" value="1"/>
</dbReference>